<evidence type="ECO:0000313" key="9">
    <source>
        <dbReference type="Proteomes" id="UP000008385"/>
    </source>
</evidence>
<dbReference type="Gene3D" id="2.60.40.650">
    <property type="match status" value="1"/>
</dbReference>
<accession>F5XX71</accession>
<dbReference type="GO" id="GO:0008482">
    <property type="term" value="F:sulfite oxidase activity"/>
    <property type="evidence" value="ECO:0007669"/>
    <property type="project" value="TreeGrafter"/>
</dbReference>
<evidence type="ECO:0000259" key="6">
    <source>
        <dbReference type="Pfam" id="PF00174"/>
    </source>
</evidence>
<organism evidence="8 9">
    <name type="scientific">Ramlibacter tataouinensis (strain ATCC BAA-407 / DSM 14655 / LMG 21543 / TTB310)</name>
    <dbReference type="NCBI Taxonomy" id="365046"/>
    <lineage>
        <taxon>Bacteria</taxon>
        <taxon>Pseudomonadati</taxon>
        <taxon>Pseudomonadota</taxon>
        <taxon>Betaproteobacteria</taxon>
        <taxon>Burkholderiales</taxon>
        <taxon>Comamonadaceae</taxon>
        <taxon>Ramlibacter</taxon>
    </lineage>
</organism>
<dbReference type="PROSITE" id="PS51318">
    <property type="entry name" value="TAT"/>
    <property type="match status" value="1"/>
</dbReference>
<feature type="domain" description="Oxidoreductase molybdopterin-binding" evidence="6">
    <location>
        <begin position="112"/>
        <end position="276"/>
    </location>
</feature>
<dbReference type="Pfam" id="PF00174">
    <property type="entry name" value="Oxidored_molyb"/>
    <property type="match status" value="1"/>
</dbReference>
<reference evidence="9" key="1">
    <citation type="submission" date="2006-01" db="EMBL/GenBank/DDBJ databases">
        <title>Genome of the cyst-dividing bacterium Ramlibacter tataouinensis.</title>
        <authorList>
            <person name="Barakat M."/>
            <person name="Ortet P."/>
            <person name="De Luca G."/>
            <person name="Jourlin-Castelli C."/>
            <person name="Ansaldi M."/>
            <person name="Py B."/>
            <person name="Fichant G."/>
            <person name="Coutinho P."/>
            <person name="Voulhoux R."/>
            <person name="Bastien O."/>
            <person name="Roy S."/>
            <person name="Marechal E."/>
            <person name="Henrissat B."/>
            <person name="Quentin Y."/>
            <person name="Noirot P."/>
            <person name="Filloux A."/>
            <person name="Mejean V."/>
            <person name="DuBow M."/>
            <person name="Barras F."/>
            <person name="Heulin T."/>
        </authorList>
    </citation>
    <scope>NUCLEOTIDE SEQUENCE [LARGE SCALE GENOMIC DNA]</scope>
    <source>
        <strain evidence="9">ATCC BAA-407 / DSM 14655 / LMG 21543 / TTB310</strain>
    </source>
</reference>
<name>F5XX71_RAMTT</name>
<evidence type="ECO:0000256" key="3">
    <source>
        <dbReference type="ARBA" id="ARBA00022723"/>
    </source>
</evidence>
<comment type="cofactor">
    <cofactor evidence="1">
        <name>Mo-molybdopterin</name>
        <dbReference type="ChEBI" id="CHEBI:71302"/>
    </cofactor>
</comment>
<dbReference type="AlphaFoldDB" id="F5XX71"/>
<dbReference type="InterPro" id="IPR000572">
    <property type="entry name" value="OxRdtase_Mopterin-bd_dom"/>
</dbReference>
<keyword evidence="2" id="KW-0500">Molybdenum</keyword>
<dbReference type="EMBL" id="CP000245">
    <property type="protein sequence ID" value="AEG93015.1"/>
    <property type="molecule type" value="Genomic_DNA"/>
</dbReference>
<dbReference type="PANTHER" id="PTHR19372">
    <property type="entry name" value="SULFITE REDUCTASE"/>
    <property type="match status" value="1"/>
</dbReference>
<evidence type="ECO:0000313" key="8">
    <source>
        <dbReference type="EMBL" id="AEG93015.1"/>
    </source>
</evidence>
<dbReference type="Gene3D" id="3.90.420.10">
    <property type="entry name" value="Oxidoreductase, molybdopterin-binding domain"/>
    <property type="match status" value="1"/>
</dbReference>
<dbReference type="SUPFAM" id="SSF81296">
    <property type="entry name" value="E set domains"/>
    <property type="match status" value="1"/>
</dbReference>
<dbReference type="CDD" id="cd02110">
    <property type="entry name" value="SO_family_Moco_dimer"/>
    <property type="match status" value="1"/>
</dbReference>
<reference evidence="8 9" key="2">
    <citation type="journal article" date="2011" name="PLoS ONE">
        <title>The Cyst-Dividing Bacterium Ramlibacter tataouinensis TTB310 Genome Reveals a Well-Stocked Toolbox for Adaptation to a Desert Environment.</title>
        <authorList>
            <person name="De Luca G."/>
            <person name="Barakat M."/>
            <person name="Ortet P."/>
            <person name="Fochesato S."/>
            <person name="Jourlin-Castelli C."/>
            <person name="Ansaldi M."/>
            <person name="Py B."/>
            <person name="Fichant G."/>
            <person name="Coutinho P.M."/>
            <person name="Voulhoux R."/>
            <person name="Bastien O."/>
            <person name="Marechal E."/>
            <person name="Henrissat B."/>
            <person name="Quentin Y."/>
            <person name="Noirot P."/>
            <person name="Filloux A."/>
            <person name="Mejean V."/>
            <person name="Dubow M.S."/>
            <person name="Barras F."/>
            <person name="Barbe V."/>
            <person name="Weissenbach J."/>
            <person name="Mihalcescu I."/>
            <person name="Vermeglio A."/>
            <person name="Achouak W."/>
            <person name="Heulin T."/>
        </authorList>
    </citation>
    <scope>NUCLEOTIDE SEQUENCE [LARGE SCALE GENOMIC DNA]</scope>
    <source>
        <strain evidence="9">ATCC BAA-407 / DSM 14655 / LMG 21543 / TTB310</strain>
    </source>
</reference>
<dbReference type="GO" id="GO:0020037">
    <property type="term" value="F:heme binding"/>
    <property type="evidence" value="ECO:0007669"/>
    <property type="project" value="TreeGrafter"/>
</dbReference>
<protein>
    <submittedName>
        <fullName evidence="8">Sulfite oxidase-like protein</fullName>
    </submittedName>
</protein>
<evidence type="ECO:0000256" key="2">
    <source>
        <dbReference type="ARBA" id="ARBA00022505"/>
    </source>
</evidence>
<dbReference type="KEGG" id="rta:Rta_19240"/>
<dbReference type="Proteomes" id="UP000008385">
    <property type="component" value="Chromosome"/>
</dbReference>
<evidence type="ECO:0000256" key="1">
    <source>
        <dbReference type="ARBA" id="ARBA00001924"/>
    </source>
</evidence>
<feature type="region of interest" description="Disordered" evidence="5">
    <location>
        <begin position="1"/>
        <end position="21"/>
    </location>
</feature>
<dbReference type="InterPro" id="IPR008335">
    <property type="entry name" value="Mopterin_OxRdtase_euk"/>
</dbReference>
<dbReference type="InterPro" id="IPR014756">
    <property type="entry name" value="Ig_E-set"/>
</dbReference>
<dbReference type="PATRIC" id="fig|365046.3.peg.1961"/>
<keyword evidence="9" id="KW-1185">Reference proteome</keyword>
<dbReference type="Pfam" id="PF03404">
    <property type="entry name" value="Mo-co_dimer"/>
    <property type="match status" value="1"/>
</dbReference>
<dbReference type="InterPro" id="IPR006311">
    <property type="entry name" value="TAT_signal"/>
</dbReference>
<dbReference type="GO" id="GO:0030151">
    <property type="term" value="F:molybdenum ion binding"/>
    <property type="evidence" value="ECO:0007669"/>
    <property type="project" value="InterPro"/>
</dbReference>
<proteinExistence type="predicted"/>
<dbReference type="PRINTS" id="PR00407">
    <property type="entry name" value="EUMOPTERIN"/>
</dbReference>
<dbReference type="HOGENOM" id="CLU_003827_5_5_4"/>
<dbReference type="eggNOG" id="COG2041">
    <property type="taxonomic scope" value="Bacteria"/>
</dbReference>
<dbReference type="InterPro" id="IPR036374">
    <property type="entry name" value="OxRdtase_Mopterin-bd_sf"/>
</dbReference>
<evidence type="ECO:0000259" key="7">
    <source>
        <dbReference type="Pfam" id="PF03404"/>
    </source>
</evidence>
<gene>
    <name evidence="8" type="ordered locus">Rta_19240</name>
</gene>
<dbReference type="STRING" id="365046.Rta_19240"/>
<dbReference type="InterPro" id="IPR005066">
    <property type="entry name" value="MoCF_OxRdtse_dimer"/>
</dbReference>
<evidence type="ECO:0000256" key="4">
    <source>
        <dbReference type="ARBA" id="ARBA00023002"/>
    </source>
</evidence>
<dbReference type="SUPFAM" id="SSF56524">
    <property type="entry name" value="Oxidoreductase molybdopterin-binding domain"/>
    <property type="match status" value="1"/>
</dbReference>
<dbReference type="GO" id="GO:0006790">
    <property type="term" value="P:sulfur compound metabolic process"/>
    <property type="evidence" value="ECO:0007669"/>
    <property type="project" value="TreeGrafter"/>
</dbReference>
<keyword evidence="4" id="KW-0560">Oxidoreductase</keyword>
<sequence length="418" mass="44691">MLRLHDKPQETTMTPFPHTSRRRLLSGGATALAALGLGRAQAQTASAPTPAAAAPARSLPPYVDWKDAEQMIVHTGTTIETRRSAFGTSIITPAERLYIRNNLPAPEVGIVADPDAWAMAVEGVQQPRYLTVRELKALGIETVATVLQCSGNGRGYFAGKPSGTKWTVGAAGCVLWSGVPVRNVVAALGGLAGGARFMTGTGGEKLPEGLDPRSVMVERSVPLKAMQDALLAWEMNGEPLHHAHGGPLRLVVPGYSGVNNIKYIKRLAFTAAESDAAIQKTGYRMSPPGTKGDPSHPSVWEMDVKSWINGPAPETGPLRAGWVQVHGVAMGGTRPLRRVDVSIDGGQTWREARLVGPDLGRFAWRQFVLPVQLPPGQHVLASRAQDTQFNWQVETSPENAGGYLNSGWRSHALPITVA</sequence>
<dbReference type="PANTHER" id="PTHR19372:SF7">
    <property type="entry name" value="SULFITE OXIDASE, MITOCHONDRIAL"/>
    <property type="match status" value="1"/>
</dbReference>
<feature type="domain" description="Moybdenum cofactor oxidoreductase dimerisation" evidence="7">
    <location>
        <begin position="298"/>
        <end position="408"/>
    </location>
</feature>
<dbReference type="GO" id="GO:0043546">
    <property type="term" value="F:molybdopterin cofactor binding"/>
    <property type="evidence" value="ECO:0007669"/>
    <property type="project" value="TreeGrafter"/>
</dbReference>
<keyword evidence="3" id="KW-0479">Metal-binding</keyword>
<evidence type="ECO:0000256" key="5">
    <source>
        <dbReference type="SAM" id="MobiDB-lite"/>
    </source>
</evidence>